<protein>
    <submittedName>
        <fullName evidence="1">Uncharacterized protein</fullName>
    </submittedName>
</protein>
<evidence type="ECO:0000313" key="2">
    <source>
        <dbReference type="Proteomes" id="UP000291822"/>
    </source>
</evidence>
<sequence>MTHKAAGFGHCRDLASDIYHELSRIDDEMREVYRQVQRVNFDSEDTFRVAEANAAALLASLHSARVAWLDAQGRVLGQLIARAHQTAQLSPIGGHA</sequence>
<organism evidence="1 2">
    <name type="scientific">Dyella soli</name>
    <dbReference type="NCBI Taxonomy" id="522319"/>
    <lineage>
        <taxon>Bacteria</taxon>
        <taxon>Pseudomonadati</taxon>
        <taxon>Pseudomonadota</taxon>
        <taxon>Gammaproteobacteria</taxon>
        <taxon>Lysobacterales</taxon>
        <taxon>Rhodanobacteraceae</taxon>
        <taxon>Dyella</taxon>
    </lineage>
</organism>
<comment type="caution">
    <text evidence="1">The sequence shown here is derived from an EMBL/GenBank/DDBJ whole genome shotgun (WGS) entry which is preliminary data.</text>
</comment>
<keyword evidence="2" id="KW-1185">Reference proteome</keyword>
<accession>A0A4R0Z162</accession>
<dbReference type="EMBL" id="SJTG01000001">
    <property type="protein sequence ID" value="TCI13138.1"/>
    <property type="molecule type" value="Genomic_DNA"/>
</dbReference>
<evidence type="ECO:0000313" key="1">
    <source>
        <dbReference type="EMBL" id="TCI13138.1"/>
    </source>
</evidence>
<name>A0A4R0Z162_9GAMM</name>
<dbReference type="Proteomes" id="UP000291822">
    <property type="component" value="Unassembled WGS sequence"/>
</dbReference>
<gene>
    <name evidence="1" type="ORF">EZM97_07520</name>
</gene>
<reference evidence="1 2" key="1">
    <citation type="submission" date="2019-02" db="EMBL/GenBank/DDBJ databases">
        <title>Dyella amyloliquefaciens sp. nov., isolated from forest soil.</title>
        <authorList>
            <person name="Gao Z.-H."/>
            <person name="Qiu L.-H."/>
        </authorList>
    </citation>
    <scope>NUCLEOTIDE SEQUENCE [LARGE SCALE GENOMIC DNA]</scope>
    <source>
        <strain evidence="1 2">KACC 12747</strain>
    </source>
</reference>
<dbReference type="RefSeq" id="WP_131150079.1">
    <property type="nucleotide sequence ID" value="NZ_SJTG01000001.1"/>
</dbReference>
<proteinExistence type="predicted"/>
<dbReference type="AlphaFoldDB" id="A0A4R0Z162"/>